<evidence type="ECO:0000313" key="10">
    <source>
        <dbReference type="EMBL" id="SHG99849.1"/>
    </source>
</evidence>
<dbReference type="UniPathway" id="UPA00241">
    <property type="reaction ID" value="UER00356"/>
</dbReference>
<evidence type="ECO:0000256" key="8">
    <source>
        <dbReference type="HAMAP-Rule" id="MF_00376"/>
    </source>
</evidence>
<dbReference type="SUPFAM" id="SSF52540">
    <property type="entry name" value="P-loop containing nucleoside triphosphate hydrolases"/>
    <property type="match status" value="1"/>
</dbReference>
<dbReference type="GO" id="GO:0005524">
    <property type="term" value="F:ATP binding"/>
    <property type="evidence" value="ECO:0007669"/>
    <property type="project" value="UniProtKB-UniRule"/>
</dbReference>
<dbReference type="NCBIfam" id="TIGR00152">
    <property type="entry name" value="dephospho-CoA kinase"/>
    <property type="match status" value="1"/>
</dbReference>
<reference evidence="11" key="1">
    <citation type="submission" date="2016-11" db="EMBL/GenBank/DDBJ databases">
        <authorList>
            <person name="Varghese N."/>
            <person name="Submissions S."/>
        </authorList>
    </citation>
    <scope>NUCLEOTIDE SEQUENCE [LARGE SCALE GENOMIC DNA]</scope>
    <source>
        <strain evidence="11">DSM 15285</strain>
    </source>
</reference>
<dbReference type="GO" id="GO:0004140">
    <property type="term" value="F:dephospho-CoA kinase activity"/>
    <property type="evidence" value="ECO:0007669"/>
    <property type="project" value="UniProtKB-UniRule"/>
</dbReference>
<protein>
    <recommendedName>
        <fullName evidence="8 9">Dephospho-CoA kinase</fullName>
        <ecNumber evidence="8 9">2.7.1.24</ecNumber>
    </recommendedName>
    <alternativeName>
        <fullName evidence="8">Dephosphocoenzyme A kinase</fullName>
    </alternativeName>
</protein>
<dbReference type="CDD" id="cd02022">
    <property type="entry name" value="DPCK"/>
    <property type="match status" value="1"/>
</dbReference>
<name>A0A1M5PEA9_9FIRM</name>
<evidence type="ECO:0000256" key="1">
    <source>
        <dbReference type="ARBA" id="ARBA00009018"/>
    </source>
</evidence>
<keyword evidence="2 8" id="KW-0963">Cytoplasm</keyword>
<dbReference type="EC" id="2.7.1.24" evidence="8 9"/>
<dbReference type="RefSeq" id="WP_072723232.1">
    <property type="nucleotide sequence ID" value="NZ_FQXH01000006.1"/>
</dbReference>
<dbReference type="OrthoDB" id="9812943at2"/>
<keyword evidence="6 8" id="KW-0067">ATP-binding</keyword>
<evidence type="ECO:0000313" key="11">
    <source>
        <dbReference type="Proteomes" id="UP000242520"/>
    </source>
</evidence>
<gene>
    <name evidence="8" type="primary">coaE</name>
    <name evidence="10" type="ORF">SAMN02744040_00423</name>
</gene>
<evidence type="ECO:0000256" key="7">
    <source>
        <dbReference type="ARBA" id="ARBA00022993"/>
    </source>
</evidence>
<dbReference type="Gene3D" id="3.40.50.300">
    <property type="entry name" value="P-loop containing nucleotide triphosphate hydrolases"/>
    <property type="match status" value="1"/>
</dbReference>
<evidence type="ECO:0000256" key="6">
    <source>
        <dbReference type="ARBA" id="ARBA00022840"/>
    </source>
</evidence>
<comment type="pathway">
    <text evidence="8">Cofactor biosynthesis; coenzyme A biosynthesis; CoA from (R)-pantothenate: step 5/5.</text>
</comment>
<keyword evidence="5 8" id="KW-0418">Kinase</keyword>
<keyword evidence="4 8" id="KW-0547">Nucleotide-binding</keyword>
<accession>A0A1M5PEA9</accession>
<dbReference type="FunFam" id="3.40.50.300:FF:000991">
    <property type="entry name" value="Dephospho-CoA kinase"/>
    <property type="match status" value="1"/>
</dbReference>
<dbReference type="PANTHER" id="PTHR10695:SF46">
    <property type="entry name" value="BIFUNCTIONAL COENZYME A SYNTHASE-RELATED"/>
    <property type="match status" value="1"/>
</dbReference>
<dbReference type="Pfam" id="PF01121">
    <property type="entry name" value="CoaE"/>
    <property type="match status" value="1"/>
</dbReference>
<dbReference type="GO" id="GO:0015937">
    <property type="term" value="P:coenzyme A biosynthetic process"/>
    <property type="evidence" value="ECO:0007669"/>
    <property type="project" value="UniProtKB-UniRule"/>
</dbReference>
<dbReference type="EMBL" id="FQXH01000006">
    <property type="protein sequence ID" value="SHG99849.1"/>
    <property type="molecule type" value="Genomic_DNA"/>
</dbReference>
<evidence type="ECO:0000256" key="2">
    <source>
        <dbReference type="ARBA" id="ARBA00022490"/>
    </source>
</evidence>
<evidence type="ECO:0000256" key="4">
    <source>
        <dbReference type="ARBA" id="ARBA00022741"/>
    </source>
</evidence>
<evidence type="ECO:0000256" key="5">
    <source>
        <dbReference type="ARBA" id="ARBA00022777"/>
    </source>
</evidence>
<dbReference type="AlphaFoldDB" id="A0A1M5PEA9"/>
<dbReference type="HAMAP" id="MF_00376">
    <property type="entry name" value="Dephospho_CoA_kinase"/>
    <property type="match status" value="1"/>
</dbReference>
<dbReference type="InterPro" id="IPR001977">
    <property type="entry name" value="Depp_CoAkinase"/>
</dbReference>
<comment type="subcellular location">
    <subcellularLocation>
        <location evidence="8">Cytoplasm</location>
    </subcellularLocation>
</comment>
<dbReference type="STRING" id="1123350.SAMN02744040_00423"/>
<feature type="binding site" evidence="8">
    <location>
        <begin position="11"/>
        <end position="16"/>
    </location>
    <ligand>
        <name>ATP</name>
        <dbReference type="ChEBI" id="CHEBI:30616"/>
    </ligand>
</feature>
<dbReference type="Proteomes" id="UP000242520">
    <property type="component" value="Unassembled WGS sequence"/>
</dbReference>
<keyword evidence="7 8" id="KW-0173">Coenzyme A biosynthesis</keyword>
<dbReference type="PANTHER" id="PTHR10695">
    <property type="entry name" value="DEPHOSPHO-COA KINASE-RELATED"/>
    <property type="match status" value="1"/>
</dbReference>
<dbReference type="GO" id="GO:0005737">
    <property type="term" value="C:cytoplasm"/>
    <property type="evidence" value="ECO:0007669"/>
    <property type="project" value="UniProtKB-SubCell"/>
</dbReference>
<keyword evidence="3 8" id="KW-0808">Transferase</keyword>
<evidence type="ECO:0000256" key="9">
    <source>
        <dbReference type="NCBIfam" id="TIGR00152"/>
    </source>
</evidence>
<comment type="function">
    <text evidence="8">Catalyzes the phosphorylation of the 3'-hydroxyl group of dephosphocoenzyme A to form coenzyme A.</text>
</comment>
<keyword evidence="11" id="KW-1185">Reference proteome</keyword>
<sequence length="200" mass="22645">MKVIGLTGSIGSGKSTVSNILAKKNISIIDADKISREILNKGNTLQEIFDCFGDEIKNSDGSLNRKKLGNIVFSDESKLVKLNSITHPKIKEEIKDKINFYKNKGEKIIILDAPLLIEANLIDMVDLILLIVCSEEIQIKRIMSRDNISRQEAILRINAQMSVDEKKKYADYIIDNSYTVDELKIEIEKFLDSLEDVKIE</sequence>
<proteinExistence type="inferred from homology"/>
<comment type="similarity">
    <text evidence="1 8">Belongs to the CoaE family.</text>
</comment>
<comment type="catalytic activity">
    <reaction evidence="8">
        <text>3'-dephospho-CoA + ATP = ADP + CoA + H(+)</text>
        <dbReference type="Rhea" id="RHEA:18245"/>
        <dbReference type="ChEBI" id="CHEBI:15378"/>
        <dbReference type="ChEBI" id="CHEBI:30616"/>
        <dbReference type="ChEBI" id="CHEBI:57287"/>
        <dbReference type="ChEBI" id="CHEBI:57328"/>
        <dbReference type="ChEBI" id="CHEBI:456216"/>
        <dbReference type="EC" id="2.7.1.24"/>
    </reaction>
</comment>
<dbReference type="PROSITE" id="PS51219">
    <property type="entry name" value="DPCK"/>
    <property type="match status" value="1"/>
</dbReference>
<dbReference type="InterPro" id="IPR027417">
    <property type="entry name" value="P-loop_NTPase"/>
</dbReference>
<organism evidence="10 11">
    <name type="scientific">Tepidibacter thalassicus DSM 15285</name>
    <dbReference type="NCBI Taxonomy" id="1123350"/>
    <lineage>
        <taxon>Bacteria</taxon>
        <taxon>Bacillati</taxon>
        <taxon>Bacillota</taxon>
        <taxon>Clostridia</taxon>
        <taxon>Peptostreptococcales</taxon>
        <taxon>Peptostreptococcaceae</taxon>
        <taxon>Tepidibacter</taxon>
    </lineage>
</organism>
<evidence type="ECO:0000256" key="3">
    <source>
        <dbReference type="ARBA" id="ARBA00022679"/>
    </source>
</evidence>